<sequence>MAWHDGRKLRDFNAWYLTKHLNCLKKQQYIRNALHQDLGYKSCAFLGEVSLRVNADADEDANVETLQTVADKLPWIDTGRLLCVFQQDSAPSDRALKRRNWMT</sequence>
<accession>A0A564XUA2</accession>
<keyword evidence="2" id="KW-1185">Reference proteome</keyword>
<proteinExistence type="predicted"/>
<dbReference type="Proteomes" id="UP000321570">
    <property type="component" value="Unassembled WGS sequence"/>
</dbReference>
<name>A0A564XUA2_HYMDI</name>
<dbReference type="AlphaFoldDB" id="A0A564XUA2"/>
<protein>
    <submittedName>
        <fullName evidence="1">Uncharacterized protein</fullName>
    </submittedName>
</protein>
<reference evidence="1 2" key="1">
    <citation type="submission" date="2019-07" db="EMBL/GenBank/DDBJ databases">
        <authorList>
            <person name="Jastrzebski P J."/>
            <person name="Paukszto L."/>
            <person name="Jastrzebski P J."/>
        </authorList>
    </citation>
    <scope>NUCLEOTIDE SEQUENCE [LARGE SCALE GENOMIC DNA]</scope>
    <source>
        <strain evidence="1 2">WMS-il1</strain>
    </source>
</reference>
<evidence type="ECO:0000313" key="1">
    <source>
        <dbReference type="EMBL" id="VUZ38621.1"/>
    </source>
</evidence>
<gene>
    <name evidence="1" type="ORF">WMSIL1_LOCUS74</name>
</gene>
<dbReference type="EMBL" id="CABIJS010000003">
    <property type="protein sequence ID" value="VUZ38621.1"/>
    <property type="molecule type" value="Genomic_DNA"/>
</dbReference>
<organism evidence="1 2">
    <name type="scientific">Hymenolepis diminuta</name>
    <name type="common">Rat tapeworm</name>
    <dbReference type="NCBI Taxonomy" id="6216"/>
    <lineage>
        <taxon>Eukaryota</taxon>
        <taxon>Metazoa</taxon>
        <taxon>Spiralia</taxon>
        <taxon>Lophotrochozoa</taxon>
        <taxon>Platyhelminthes</taxon>
        <taxon>Cestoda</taxon>
        <taxon>Eucestoda</taxon>
        <taxon>Cyclophyllidea</taxon>
        <taxon>Hymenolepididae</taxon>
        <taxon>Hymenolepis</taxon>
    </lineage>
</organism>
<evidence type="ECO:0000313" key="2">
    <source>
        <dbReference type="Proteomes" id="UP000321570"/>
    </source>
</evidence>